<comment type="subcellular location">
    <subcellularLocation>
        <location evidence="1">Cell membrane</location>
        <topology evidence="1">Multi-pass membrane protein</topology>
    </subcellularLocation>
</comment>
<dbReference type="NCBIfam" id="TIGR00360">
    <property type="entry name" value="ComEC_N-term"/>
    <property type="match status" value="1"/>
</dbReference>
<feature type="transmembrane region" description="Helical" evidence="6">
    <location>
        <begin position="385"/>
        <end position="405"/>
    </location>
</feature>
<dbReference type="EMBL" id="DSYQ01000007">
    <property type="protein sequence ID" value="HGT70974.1"/>
    <property type="molecule type" value="Genomic_DNA"/>
</dbReference>
<feature type="domain" description="DUF4131" evidence="8">
    <location>
        <begin position="39"/>
        <end position="185"/>
    </location>
</feature>
<feature type="domain" description="ComEC/Rec2-related protein" evidence="7">
    <location>
        <begin position="239"/>
        <end position="501"/>
    </location>
</feature>
<feature type="transmembrane region" description="Helical" evidence="6">
    <location>
        <begin position="483"/>
        <end position="502"/>
    </location>
</feature>
<evidence type="ECO:0000256" key="1">
    <source>
        <dbReference type="ARBA" id="ARBA00004651"/>
    </source>
</evidence>
<feature type="transmembrane region" description="Helical" evidence="6">
    <location>
        <begin position="12"/>
        <end position="29"/>
    </location>
</feature>
<dbReference type="PANTHER" id="PTHR30619:SF7">
    <property type="entry name" value="BETA-LACTAMASE DOMAIN PROTEIN"/>
    <property type="match status" value="1"/>
</dbReference>
<dbReference type="Pfam" id="PF13567">
    <property type="entry name" value="DUF4131"/>
    <property type="match status" value="1"/>
</dbReference>
<dbReference type="Pfam" id="PF03772">
    <property type="entry name" value="Competence"/>
    <property type="match status" value="1"/>
</dbReference>
<keyword evidence="2" id="KW-1003">Cell membrane</keyword>
<dbReference type="GO" id="GO:0005886">
    <property type="term" value="C:plasma membrane"/>
    <property type="evidence" value="ECO:0007669"/>
    <property type="project" value="UniProtKB-SubCell"/>
</dbReference>
<evidence type="ECO:0000256" key="6">
    <source>
        <dbReference type="SAM" id="Phobius"/>
    </source>
</evidence>
<evidence type="ECO:0000256" key="4">
    <source>
        <dbReference type="ARBA" id="ARBA00022989"/>
    </source>
</evidence>
<dbReference type="AlphaFoldDB" id="A0A7C4M2B7"/>
<evidence type="ECO:0000256" key="3">
    <source>
        <dbReference type="ARBA" id="ARBA00022692"/>
    </source>
</evidence>
<dbReference type="InterPro" id="IPR004477">
    <property type="entry name" value="ComEC_N"/>
</dbReference>
<gene>
    <name evidence="9" type="ORF">ENT43_01810</name>
</gene>
<protein>
    <submittedName>
        <fullName evidence="9">ComEC family competence protein</fullName>
    </submittedName>
</protein>
<evidence type="ECO:0000259" key="8">
    <source>
        <dbReference type="Pfam" id="PF13567"/>
    </source>
</evidence>
<proteinExistence type="predicted"/>
<feature type="transmembrane region" description="Helical" evidence="6">
    <location>
        <begin position="250"/>
        <end position="277"/>
    </location>
</feature>
<comment type="caution">
    <text evidence="9">The sequence shown here is derived from an EMBL/GenBank/DDBJ whole genome shotgun (WGS) entry which is preliminary data.</text>
</comment>
<dbReference type="InterPro" id="IPR025405">
    <property type="entry name" value="DUF4131"/>
</dbReference>
<evidence type="ECO:0000259" key="7">
    <source>
        <dbReference type="Pfam" id="PF03772"/>
    </source>
</evidence>
<evidence type="ECO:0000313" key="9">
    <source>
        <dbReference type="EMBL" id="HGT70974.1"/>
    </source>
</evidence>
<sequence>MMHYFSPSKIFLFGLVFFCLGIFLGPYFGVFLSKMTLIVIILYCHIIIFFLFFPIPKFLKILIILTIPIFFGIWRYQAFLPKIDENHVGFYVDNGEEYLIEGVIDVEPEERGGQIKIQISNLKVAFQNSKILNLGGKVLVSIPRHYETNYGDKVRFSAKLASPKEYDDFDYKAYLARYGVYAIAKSVDDFEVVDNLSCRDAKFCVSTVMRKYLYKIKNYFSSIIEKIYPEPHAAFMLGILVGEKKGLPDWLMGIFQIIGITHIIAISGYNITILAKVAEKTLGKIGRRYIFWGVIAMIIFFVIMTGAQSSIVRAGIMGGLLVYAGFIGRKSNIINALVFAGTVMIFLNPLILRNDIGFQLSFLATLGLVYISPIFESWLKKIPEFFRTLLSATLAAQVLTMPIIISSFGLVSLISLIANILVLPFIPVSMFLGFLSGILGMIWIPLGRVSGFLGYIVLDFIIRASEFLSRVQYASVELRMGNWWVWGCYYILVSVLTLRWYLRNKTKKL</sequence>
<keyword evidence="4 6" id="KW-1133">Transmembrane helix</keyword>
<feature type="transmembrane region" description="Helical" evidence="6">
    <location>
        <begin position="35"/>
        <end position="53"/>
    </location>
</feature>
<feature type="transmembrane region" description="Helical" evidence="6">
    <location>
        <begin position="358"/>
        <end position="378"/>
    </location>
</feature>
<feature type="transmembrane region" description="Helical" evidence="6">
    <location>
        <begin position="289"/>
        <end position="305"/>
    </location>
</feature>
<keyword evidence="5 6" id="KW-0472">Membrane</keyword>
<keyword evidence="3 6" id="KW-0812">Transmembrane</keyword>
<feature type="transmembrane region" description="Helical" evidence="6">
    <location>
        <begin position="411"/>
        <end position="435"/>
    </location>
</feature>
<feature type="transmembrane region" description="Helical" evidence="6">
    <location>
        <begin position="58"/>
        <end position="76"/>
    </location>
</feature>
<reference evidence="9" key="1">
    <citation type="journal article" date="2020" name="mSystems">
        <title>Genome- and Community-Level Interaction Insights into Carbon Utilization and Element Cycling Functions of Hydrothermarchaeota in Hydrothermal Sediment.</title>
        <authorList>
            <person name="Zhou Z."/>
            <person name="Liu Y."/>
            <person name="Xu W."/>
            <person name="Pan J."/>
            <person name="Luo Z.H."/>
            <person name="Li M."/>
        </authorList>
    </citation>
    <scope>NUCLEOTIDE SEQUENCE [LARGE SCALE GENOMIC DNA]</scope>
    <source>
        <strain evidence="9">SpSt-579</strain>
    </source>
</reference>
<name>A0A7C4M2B7_UNCC3</name>
<evidence type="ECO:0000256" key="5">
    <source>
        <dbReference type="ARBA" id="ARBA00023136"/>
    </source>
</evidence>
<accession>A0A7C4M2B7</accession>
<evidence type="ECO:0000256" key="2">
    <source>
        <dbReference type="ARBA" id="ARBA00022475"/>
    </source>
</evidence>
<dbReference type="InterPro" id="IPR052159">
    <property type="entry name" value="Competence_DNA_uptake"/>
</dbReference>
<organism evidence="9">
    <name type="scientific">candidate division CPR3 bacterium</name>
    <dbReference type="NCBI Taxonomy" id="2268181"/>
    <lineage>
        <taxon>Bacteria</taxon>
        <taxon>Bacteria division CPR3</taxon>
    </lineage>
</organism>
<dbReference type="PANTHER" id="PTHR30619">
    <property type="entry name" value="DNA INTERNALIZATION/COMPETENCE PROTEIN COMEC/REC2"/>
    <property type="match status" value="1"/>
</dbReference>
<feature type="transmembrane region" description="Helical" evidence="6">
    <location>
        <begin position="334"/>
        <end position="352"/>
    </location>
</feature>